<dbReference type="GO" id="GO:0004053">
    <property type="term" value="F:arginase activity"/>
    <property type="evidence" value="ECO:0007669"/>
    <property type="project" value="UniProtKB-EC"/>
</dbReference>
<dbReference type="AlphaFoldDB" id="A0AB38FJV3"/>
<keyword evidence="3" id="KW-0464">Manganese</keyword>
<dbReference type="Proteomes" id="UP000251211">
    <property type="component" value="Unassembled WGS sequence"/>
</dbReference>
<evidence type="ECO:0000256" key="1">
    <source>
        <dbReference type="ARBA" id="ARBA00022723"/>
    </source>
</evidence>
<dbReference type="SUPFAM" id="SSF52768">
    <property type="entry name" value="Arginase/deacetylase"/>
    <property type="match status" value="1"/>
</dbReference>
<dbReference type="InterPro" id="IPR006035">
    <property type="entry name" value="Ureohydrolase"/>
</dbReference>
<dbReference type="PANTHER" id="PTHR43782">
    <property type="entry name" value="ARGINASE"/>
    <property type="match status" value="1"/>
</dbReference>
<dbReference type="EC" id="3.5.3.1" evidence="5"/>
<name>A0AB38FJV3_RHOWR</name>
<evidence type="ECO:0000313" key="6">
    <source>
        <dbReference type="Proteomes" id="UP000251211"/>
    </source>
</evidence>
<evidence type="ECO:0000256" key="2">
    <source>
        <dbReference type="ARBA" id="ARBA00022801"/>
    </source>
</evidence>
<dbReference type="GO" id="GO:0030145">
    <property type="term" value="F:manganese ion binding"/>
    <property type="evidence" value="ECO:0007669"/>
    <property type="project" value="TreeGrafter"/>
</dbReference>
<dbReference type="PIRSF" id="PIRSF036979">
    <property type="entry name" value="Arginase"/>
    <property type="match status" value="1"/>
</dbReference>
<sequence length="300" mass="31443">MDHGRMDAAGWFLLGAPWECSGSARGEQAAPHAFREAGLSSMVGRDVGDAATVIDRTDRDEPTGVIALSETVRAAHALADDLAVAMTDLPRRRPLVVGGDCSILLGIFPALRRHLGSAGLWFVDGHPDYLDGLSSDTGETADMELAILTGVGTEALTTLAGTPPMVSAGDTVLIGHRTEGLDAASAAELVRLPSDLRRIDAPTVVRDPIVAARQAAAWLAGTGTGVWLHLDLDVLDPESLTAVTYPQPGGLDWDQLADVVAPLARSPRLVGVSVADFRPDLDPTGDQATRVLDFLGRALP</sequence>
<keyword evidence="1" id="KW-0479">Metal-binding</keyword>
<dbReference type="PROSITE" id="PS51409">
    <property type="entry name" value="ARGINASE_2"/>
    <property type="match status" value="1"/>
</dbReference>
<dbReference type="Pfam" id="PF00491">
    <property type="entry name" value="Arginase"/>
    <property type="match status" value="1"/>
</dbReference>
<gene>
    <name evidence="5" type="primary">rocF</name>
    <name evidence="5" type="ORF">NCTC13229_04880</name>
</gene>
<evidence type="ECO:0000256" key="4">
    <source>
        <dbReference type="PROSITE-ProRule" id="PRU00742"/>
    </source>
</evidence>
<dbReference type="PANTHER" id="PTHR43782:SF3">
    <property type="entry name" value="ARGINASE"/>
    <property type="match status" value="1"/>
</dbReference>
<dbReference type="Gene3D" id="3.40.800.10">
    <property type="entry name" value="Ureohydrolase domain"/>
    <property type="match status" value="1"/>
</dbReference>
<reference evidence="5 6" key="1">
    <citation type="submission" date="2018-06" db="EMBL/GenBank/DDBJ databases">
        <authorList>
            <consortium name="Pathogen Informatics"/>
            <person name="Doyle S."/>
        </authorList>
    </citation>
    <scope>NUCLEOTIDE SEQUENCE [LARGE SCALE GENOMIC DNA]</scope>
    <source>
        <strain evidence="5 6">NCTC13229</strain>
    </source>
</reference>
<comment type="similarity">
    <text evidence="4">Belongs to the arginase family.</text>
</comment>
<dbReference type="PRINTS" id="PR00116">
    <property type="entry name" value="ARGINASE"/>
</dbReference>
<dbReference type="EMBL" id="UAUI01000022">
    <property type="protein sequence ID" value="SPZ41377.1"/>
    <property type="molecule type" value="Genomic_DNA"/>
</dbReference>
<organism evidence="5 6">
    <name type="scientific">Rhodococcus wratislaviensis</name>
    <name type="common">Tsukamurella wratislaviensis</name>
    <dbReference type="NCBI Taxonomy" id="44752"/>
    <lineage>
        <taxon>Bacteria</taxon>
        <taxon>Bacillati</taxon>
        <taxon>Actinomycetota</taxon>
        <taxon>Actinomycetes</taxon>
        <taxon>Mycobacteriales</taxon>
        <taxon>Nocardiaceae</taxon>
        <taxon>Rhodococcus</taxon>
    </lineage>
</organism>
<comment type="caution">
    <text evidence="5">The sequence shown here is derived from an EMBL/GenBank/DDBJ whole genome shotgun (WGS) entry which is preliminary data.</text>
</comment>
<dbReference type="CDD" id="cd09999">
    <property type="entry name" value="Arginase-like_1"/>
    <property type="match status" value="1"/>
</dbReference>
<evidence type="ECO:0000313" key="5">
    <source>
        <dbReference type="EMBL" id="SPZ41377.1"/>
    </source>
</evidence>
<keyword evidence="2 5" id="KW-0378">Hydrolase</keyword>
<accession>A0AB38FJV3</accession>
<dbReference type="GO" id="GO:0005737">
    <property type="term" value="C:cytoplasm"/>
    <property type="evidence" value="ECO:0007669"/>
    <property type="project" value="TreeGrafter"/>
</dbReference>
<dbReference type="InterPro" id="IPR023696">
    <property type="entry name" value="Ureohydrolase_dom_sf"/>
</dbReference>
<proteinExistence type="inferred from homology"/>
<evidence type="ECO:0000256" key="3">
    <source>
        <dbReference type="ARBA" id="ARBA00023211"/>
    </source>
</evidence>
<protein>
    <submittedName>
        <fullName evidence="5">Arginase</fullName>
        <ecNumber evidence="5">3.5.3.1</ecNumber>
    </submittedName>
</protein>